<dbReference type="EMBL" id="JBAWTH010000018">
    <property type="protein sequence ID" value="KAL2287769.1"/>
    <property type="molecule type" value="Genomic_DNA"/>
</dbReference>
<evidence type="ECO:0000313" key="9">
    <source>
        <dbReference type="EMBL" id="KAL2287769.1"/>
    </source>
</evidence>
<gene>
    <name evidence="9" type="ORF">FJTKL_04603</name>
</gene>
<dbReference type="Gene3D" id="1.10.630.10">
    <property type="entry name" value="Cytochrome P450"/>
    <property type="match status" value="1"/>
</dbReference>
<dbReference type="PRINTS" id="PR00385">
    <property type="entry name" value="P450"/>
</dbReference>
<keyword evidence="6" id="KW-0408">Iron</keyword>
<accession>A0ABR4EZF9</accession>
<proteinExistence type="inferred from homology"/>
<reference evidence="9 10" key="1">
    <citation type="submission" date="2024-03" db="EMBL/GenBank/DDBJ databases">
        <title>A high-quality draft genome sequence of Diaporthe vaccinii, a causative agent of upright dieback and viscid rot disease in cranberry plants.</title>
        <authorList>
            <person name="Sarrasin M."/>
            <person name="Lang B.F."/>
            <person name="Burger G."/>
        </authorList>
    </citation>
    <scope>NUCLEOTIDE SEQUENCE [LARGE SCALE GENOMIC DNA]</scope>
    <source>
        <strain evidence="9 10">IS7</strain>
    </source>
</reference>
<keyword evidence="8" id="KW-0812">Transmembrane</keyword>
<dbReference type="InterPro" id="IPR002401">
    <property type="entry name" value="Cyt_P450_E_grp-I"/>
</dbReference>
<keyword evidence="7" id="KW-0503">Monooxygenase</keyword>
<keyword evidence="3" id="KW-0349">Heme</keyword>
<evidence type="ECO:0000256" key="8">
    <source>
        <dbReference type="SAM" id="Phobius"/>
    </source>
</evidence>
<evidence type="ECO:0000256" key="4">
    <source>
        <dbReference type="ARBA" id="ARBA00022723"/>
    </source>
</evidence>
<keyword evidence="4" id="KW-0479">Metal-binding</keyword>
<name>A0ABR4EZF9_9PEZI</name>
<evidence type="ECO:0000256" key="1">
    <source>
        <dbReference type="ARBA" id="ARBA00001971"/>
    </source>
</evidence>
<dbReference type="PANTHER" id="PTHR24305:SF187">
    <property type="entry name" value="P450, PUTATIVE (EUROFUNG)-RELATED"/>
    <property type="match status" value="1"/>
</dbReference>
<evidence type="ECO:0000256" key="5">
    <source>
        <dbReference type="ARBA" id="ARBA00023002"/>
    </source>
</evidence>
<dbReference type="PANTHER" id="PTHR24305">
    <property type="entry name" value="CYTOCHROME P450"/>
    <property type="match status" value="1"/>
</dbReference>
<comment type="cofactor">
    <cofactor evidence="1">
        <name>heme</name>
        <dbReference type="ChEBI" id="CHEBI:30413"/>
    </cofactor>
</comment>
<keyword evidence="8" id="KW-1133">Transmembrane helix</keyword>
<evidence type="ECO:0008006" key="11">
    <source>
        <dbReference type="Google" id="ProtNLM"/>
    </source>
</evidence>
<evidence type="ECO:0000256" key="7">
    <source>
        <dbReference type="ARBA" id="ARBA00023033"/>
    </source>
</evidence>
<dbReference type="Proteomes" id="UP001600888">
    <property type="component" value="Unassembled WGS sequence"/>
</dbReference>
<feature type="transmembrane region" description="Helical" evidence="8">
    <location>
        <begin position="31"/>
        <end position="52"/>
    </location>
</feature>
<organism evidence="9 10">
    <name type="scientific">Diaporthe vaccinii</name>
    <dbReference type="NCBI Taxonomy" id="105482"/>
    <lineage>
        <taxon>Eukaryota</taxon>
        <taxon>Fungi</taxon>
        <taxon>Dikarya</taxon>
        <taxon>Ascomycota</taxon>
        <taxon>Pezizomycotina</taxon>
        <taxon>Sordariomycetes</taxon>
        <taxon>Sordariomycetidae</taxon>
        <taxon>Diaporthales</taxon>
        <taxon>Diaporthaceae</taxon>
        <taxon>Diaporthe</taxon>
        <taxon>Diaporthe eres species complex</taxon>
    </lineage>
</organism>
<evidence type="ECO:0000313" key="10">
    <source>
        <dbReference type="Proteomes" id="UP001600888"/>
    </source>
</evidence>
<evidence type="ECO:0000256" key="2">
    <source>
        <dbReference type="ARBA" id="ARBA00010617"/>
    </source>
</evidence>
<keyword evidence="10" id="KW-1185">Reference proteome</keyword>
<dbReference type="SUPFAM" id="SSF48264">
    <property type="entry name" value="Cytochrome P450"/>
    <property type="match status" value="1"/>
</dbReference>
<dbReference type="Pfam" id="PF00067">
    <property type="entry name" value="p450"/>
    <property type="match status" value="1"/>
</dbReference>
<dbReference type="PRINTS" id="PR00463">
    <property type="entry name" value="EP450I"/>
</dbReference>
<dbReference type="InterPro" id="IPR001128">
    <property type="entry name" value="Cyt_P450"/>
</dbReference>
<protein>
    <recommendedName>
        <fullName evidence="11">Benzoate 4-monooxygenase cytochrome P450</fullName>
    </recommendedName>
</protein>
<dbReference type="InterPro" id="IPR050121">
    <property type="entry name" value="Cytochrome_P450_monoxygenase"/>
</dbReference>
<dbReference type="CDD" id="cd11061">
    <property type="entry name" value="CYP67-like"/>
    <property type="match status" value="1"/>
</dbReference>
<comment type="caution">
    <text evidence="9">The sequence shown here is derived from an EMBL/GenBank/DDBJ whole genome shotgun (WGS) entry which is preliminary data.</text>
</comment>
<evidence type="ECO:0000256" key="6">
    <source>
        <dbReference type="ARBA" id="ARBA00023004"/>
    </source>
</evidence>
<sequence>MFNLPDGTTFLLLGASLHVLALRKGEWDLAVFQILTTAAAAPLALTLCQISLHGMTFSSALWRSCYLVGSLIVGTCLSMVVYRVGFHRLNRFPGPLLARVSNFYIAGVAFRRHKEYFELDKLHQKYGDVVRIGPSTLSIADPQALHAVHLNPKCLKGPWYQVLAPESSVQTDRDAAGHAARRKVWDRGFSTKALRNYEPRVVYYTDKLVAHIDSHVEQGPDKCQQKPLDASLWFNFYSFDVMGDLSLGESFGMLDRGEVHYAMRTLHSYMFMLGVFGHVMWAFRIIGNLPLVGAENVRFKAWVAEQVKKRIENPPDTPDVFSWIIDEYDSKPGRTEGERLNLNADGLTITIAGSDTVAAALSCLFMELATRPAVAKALQEELDAFFQENPEPDAHALSRLKYLQACIDEALRIMPVVPSGGQRITPPEGLEISEDLFIPGDTIVQVPTYTLHRDERNFEHPNEFIPERWTSKPELSRNASVYSPFSIGPYNCVGKQLAYMEIRSVTSNILHRYNVGLAPGQTREAFVDGMVDGFTVACPKLELIFTPRV</sequence>
<keyword evidence="5" id="KW-0560">Oxidoreductase</keyword>
<feature type="transmembrane region" description="Helical" evidence="8">
    <location>
        <begin position="64"/>
        <end position="86"/>
    </location>
</feature>
<dbReference type="InterPro" id="IPR036396">
    <property type="entry name" value="Cyt_P450_sf"/>
</dbReference>
<keyword evidence="8" id="KW-0472">Membrane</keyword>
<evidence type="ECO:0000256" key="3">
    <source>
        <dbReference type="ARBA" id="ARBA00022617"/>
    </source>
</evidence>
<comment type="similarity">
    <text evidence="2">Belongs to the cytochrome P450 family.</text>
</comment>